<organism evidence="1">
    <name type="scientific">Culex pipiens</name>
    <name type="common">House mosquito</name>
    <dbReference type="NCBI Taxonomy" id="7175"/>
    <lineage>
        <taxon>Eukaryota</taxon>
        <taxon>Metazoa</taxon>
        <taxon>Ecdysozoa</taxon>
        <taxon>Arthropoda</taxon>
        <taxon>Hexapoda</taxon>
        <taxon>Insecta</taxon>
        <taxon>Pterygota</taxon>
        <taxon>Neoptera</taxon>
        <taxon>Endopterygota</taxon>
        <taxon>Diptera</taxon>
        <taxon>Nematocera</taxon>
        <taxon>Culicoidea</taxon>
        <taxon>Culicidae</taxon>
        <taxon>Culicinae</taxon>
        <taxon>Culicini</taxon>
        <taxon>Culex</taxon>
        <taxon>Culex</taxon>
    </lineage>
</organism>
<dbReference type="EMBL" id="HBUE01178489">
    <property type="protein sequence ID" value="CAG6518961.1"/>
    <property type="molecule type" value="Transcribed_RNA"/>
</dbReference>
<accession>A0A8D8GT14</accession>
<protein>
    <submittedName>
        <fullName evidence="1">(northern house mosquito) hypothetical protein</fullName>
    </submittedName>
</protein>
<reference evidence="1" key="1">
    <citation type="submission" date="2021-05" db="EMBL/GenBank/DDBJ databases">
        <authorList>
            <person name="Alioto T."/>
            <person name="Alioto T."/>
            <person name="Gomez Garrido J."/>
        </authorList>
    </citation>
    <scope>NUCLEOTIDE SEQUENCE</scope>
</reference>
<dbReference type="EMBL" id="HBUE01284064">
    <property type="protein sequence ID" value="CAG6570509.1"/>
    <property type="molecule type" value="Transcribed_RNA"/>
</dbReference>
<dbReference type="AlphaFoldDB" id="A0A8D8GT14"/>
<sequence>MIQVITVKYASIFIITNQPTIKLCVCYWFEHADLIDPGETIPRWNSPFFFSFWGFLLASVVKMTTPRNILEGGRRRGKELIVCGGEAQLCVILSYCLPFSRLHKKS</sequence>
<dbReference type="EMBL" id="HBUE01284056">
    <property type="protein sequence ID" value="CAG6570499.1"/>
    <property type="molecule type" value="Transcribed_RNA"/>
</dbReference>
<name>A0A8D8GT14_CULPI</name>
<dbReference type="EMBL" id="HBUE01178481">
    <property type="protein sequence ID" value="CAG6518951.1"/>
    <property type="molecule type" value="Transcribed_RNA"/>
</dbReference>
<dbReference type="EMBL" id="HBUE01070668">
    <property type="protein sequence ID" value="CAG6472457.1"/>
    <property type="molecule type" value="Transcribed_RNA"/>
</dbReference>
<proteinExistence type="predicted"/>
<evidence type="ECO:0000313" key="1">
    <source>
        <dbReference type="EMBL" id="CAG6518951.1"/>
    </source>
</evidence>